<reference evidence="1 2" key="1">
    <citation type="submission" date="2024-04" db="EMBL/GenBank/DDBJ databases">
        <title>draft genome sequnece of Paenibacillus filicis.</title>
        <authorList>
            <person name="Kim D.-U."/>
        </authorList>
    </citation>
    <scope>NUCLEOTIDE SEQUENCE [LARGE SCALE GENOMIC DNA]</scope>
    <source>
        <strain evidence="1 2">KACC14197</strain>
    </source>
</reference>
<proteinExistence type="predicted"/>
<dbReference type="RefSeq" id="WP_341414991.1">
    <property type="nucleotide sequence ID" value="NZ_JBBPCC010000004.1"/>
</dbReference>
<keyword evidence="2" id="KW-1185">Reference proteome</keyword>
<name>A0ABU9DGD7_9BACL</name>
<gene>
    <name evidence="1" type="ORF">WMW72_08455</name>
</gene>
<accession>A0ABU9DGD7</accession>
<sequence>MIDKGGVASGFQSHLWLLPEQQTGLFVALNSTQNAKALQSSLFESFMNHYFPPTKQSGQPQASVPSTKEQLARLEGVYRDLRLPMWHYDIVAHDGGLTVTDGYGEHHLTQLEDLLFIDENGRKAGFKEREDGTIAYFSYNKADSWSEKLPERQPFADVPDDHPYARFIRSG</sequence>
<evidence type="ECO:0008006" key="3">
    <source>
        <dbReference type="Google" id="ProtNLM"/>
    </source>
</evidence>
<protein>
    <recommendedName>
        <fullName evidence="3">Beta-lactamase</fullName>
    </recommendedName>
</protein>
<dbReference type="EMBL" id="JBBPCC010000004">
    <property type="protein sequence ID" value="MEK8127928.1"/>
    <property type="molecule type" value="Genomic_DNA"/>
</dbReference>
<evidence type="ECO:0000313" key="2">
    <source>
        <dbReference type="Proteomes" id="UP001469365"/>
    </source>
</evidence>
<organism evidence="1 2">
    <name type="scientific">Paenibacillus filicis</name>
    <dbReference type="NCBI Taxonomy" id="669464"/>
    <lineage>
        <taxon>Bacteria</taxon>
        <taxon>Bacillati</taxon>
        <taxon>Bacillota</taxon>
        <taxon>Bacilli</taxon>
        <taxon>Bacillales</taxon>
        <taxon>Paenibacillaceae</taxon>
        <taxon>Paenibacillus</taxon>
    </lineage>
</organism>
<comment type="caution">
    <text evidence="1">The sequence shown here is derived from an EMBL/GenBank/DDBJ whole genome shotgun (WGS) entry which is preliminary data.</text>
</comment>
<dbReference type="Proteomes" id="UP001469365">
    <property type="component" value="Unassembled WGS sequence"/>
</dbReference>
<evidence type="ECO:0000313" key="1">
    <source>
        <dbReference type="EMBL" id="MEK8127928.1"/>
    </source>
</evidence>